<protein>
    <submittedName>
        <fullName evidence="1">Uncharacterized protein</fullName>
    </submittedName>
</protein>
<organism evidence="1">
    <name type="scientific">uncultured Thermomicrobiales bacterium</name>
    <dbReference type="NCBI Taxonomy" id="1645740"/>
    <lineage>
        <taxon>Bacteria</taxon>
        <taxon>Pseudomonadati</taxon>
        <taxon>Thermomicrobiota</taxon>
        <taxon>Thermomicrobia</taxon>
        <taxon>Thermomicrobiales</taxon>
        <taxon>environmental samples</taxon>
    </lineage>
</organism>
<sequence>MTANDRARLDPGASLPMRPFPVFQLFPVPEERDTPRRNGGIGSPTFGSDLCRVAMLIRLPGVSVAPRTGPSRG</sequence>
<dbReference type="AlphaFoldDB" id="A0A6J4U9Z5"/>
<dbReference type="EMBL" id="CADCWF010000056">
    <property type="protein sequence ID" value="CAA9542721.1"/>
    <property type="molecule type" value="Genomic_DNA"/>
</dbReference>
<gene>
    <name evidence="1" type="ORF">AVDCRST_MAG59-981</name>
</gene>
<proteinExistence type="predicted"/>
<name>A0A6J4U9Z5_9BACT</name>
<evidence type="ECO:0000313" key="1">
    <source>
        <dbReference type="EMBL" id="CAA9542721.1"/>
    </source>
</evidence>
<reference evidence="1" key="1">
    <citation type="submission" date="2020-02" db="EMBL/GenBank/DDBJ databases">
        <authorList>
            <person name="Meier V. D."/>
        </authorList>
    </citation>
    <scope>NUCLEOTIDE SEQUENCE</scope>
    <source>
        <strain evidence="1">AVDCRST_MAG59</strain>
    </source>
</reference>
<accession>A0A6J4U9Z5</accession>